<dbReference type="GO" id="GO:0005737">
    <property type="term" value="C:cytoplasm"/>
    <property type="evidence" value="ECO:0007669"/>
    <property type="project" value="UniProtKB-SubCell"/>
</dbReference>
<evidence type="ECO:0000256" key="4">
    <source>
        <dbReference type="ARBA" id="ARBA00008426"/>
    </source>
</evidence>
<dbReference type="Pfam" id="PF00923">
    <property type="entry name" value="TAL_FSA"/>
    <property type="match status" value="1"/>
</dbReference>
<evidence type="ECO:0000313" key="9">
    <source>
        <dbReference type="EMBL" id="SVB18766.1"/>
    </source>
</evidence>
<evidence type="ECO:0000256" key="6">
    <source>
        <dbReference type="ARBA" id="ARBA00022679"/>
    </source>
</evidence>
<keyword evidence="6" id="KW-0808">Transferase</keyword>
<organism evidence="9">
    <name type="scientific">marine metagenome</name>
    <dbReference type="NCBI Taxonomy" id="408172"/>
    <lineage>
        <taxon>unclassified sequences</taxon>
        <taxon>metagenomes</taxon>
        <taxon>ecological metagenomes</taxon>
    </lineage>
</organism>
<gene>
    <name evidence="9" type="ORF">METZ01_LOCUS171620</name>
</gene>
<dbReference type="InterPro" id="IPR001585">
    <property type="entry name" value="TAL/FSA"/>
</dbReference>
<evidence type="ECO:0000256" key="5">
    <source>
        <dbReference type="ARBA" id="ARBA00022490"/>
    </source>
</evidence>
<keyword evidence="8" id="KW-0704">Schiff base</keyword>
<sequence>LSKVASVASFFVSRVDSAVDTLLEATIQNGESGFEHLLGKSAIANATLAYRDFRQTVSERRFESLQENGAQVQRPLWASTGTKNPSYSDVLYMESLIGPDTVNTAPPATMANFLDHGEVKPTITGYIEEAERVMADLKSSGVSITEVTEKLLSDGVKSFTNSFNALIVNVEEKKTHLLSKVVR</sequence>
<evidence type="ECO:0008006" key="10">
    <source>
        <dbReference type="Google" id="ProtNLM"/>
    </source>
</evidence>
<accession>A0A382BY76</accession>
<comment type="subcellular location">
    <subcellularLocation>
        <location evidence="2">Cytoplasm</location>
    </subcellularLocation>
</comment>
<dbReference type="PANTHER" id="PTHR10683">
    <property type="entry name" value="TRANSALDOLASE"/>
    <property type="match status" value="1"/>
</dbReference>
<dbReference type="GO" id="GO:0004801">
    <property type="term" value="F:transaldolase activity"/>
    <property type="evidence" value="ECO:0007669"/>
    <property type="project" value="InterPro"/>
</dbReference>
<dbReference type="GO" id="GO:0005975">
    <property type="term" value="P:carbohydrate metabolic process"/>
    <property type="evidence" value="ECO:0007669"/>
    <property type="project" value="InterPro"/>
</dbReference>
<dbReference type="SUPFAM" id="SSF51569">
    <property type="entry name" value="Aldolase"/>
    <property type="match status" value="1"/>
</dbReference>
<reference evidence="9" key="1">
    <citation type="submission" date="2018-05" db="EMBL/GenBank/DDBJ databases">
        <authorList>
            <person name="Lanie J.A."/>
            <person name="Ng W.-L."/>
            <person name="Kazmierczak K.M."/>
            <person name="Andrzejewski T.M."/>
            <person name="Davidsen T.M."/>
            <person name="Wayne K.J."/>
            <person name="Tettelin H."/>
            <person name="Glass J.I."/>
            <person name="Rusch D."/>
            <person name="Podicherti R."/>
            <person name="Tsui H.-C.T."/>
            <person name="Winkler M.E."/>
        </authorList>
    </citation>
    <scope>NUCLEOTIDE SEQUENCE</scope>
</reference>
<dbReference type="EMBL" id="UINC01031938">
    <property type="protein sequence ID" value="SVB18766.1"/>
    <property type="molecule type" value="Genomic_DNA"/>
</dbReference>
<protein>
    <recommendedName>
        <fullName evidence="10">Transaldolase</fullName>
    </recommendedName>
</protein>
<comment type="pathway">
    <text evidence="3">Carbohydrate degradation; pentose phosphate pathway.</text>
</comment>
<dbReference type="AlphaFoldDB" id="A0A382BY76"/>
<comment type="similarity">
    <text evidence="4">Belongs to the transaldolase family. Type 2 subfamily.</text>
</comment>
<comment type="function">
    <text evidence="1">Transaldolase is important for the balance of metabolites in the pentose-phosphate pathway.</text>
</comment>
<evidence type="ECO:0000256" key="8">
    <source>
        <dbReference type="ARBA" id="ARBA00023270"/>
    </source>
</evidence>
<dbReference type="InterPro" id="IPR004732">
    <property type="entry name" value="Transaldolase_2"/>
</dbReference>
<name>A0A382BY76_9ZZZZ</name>
<dbReference type="Gene3D" id="3.20.20.70">
    <property type="entry name" value="Aldolase class I"/>
    <property type="match status" value="1"/>
</dbReference>
<dbReference type="HAMAP" id="MF_00493">
    <property type="entry name" value="Transaldolase_2"/>
    <property type="match status" value="1"/>
</dbReference>
<keyword evidence="7" id="KW-0570">Pentose shunt</keyword>
<feature type="non-terminal residue" evidence="9">
    <location>
        <position position="1"/>
    </location>
</feature>
<evidence type="ECO:0000256" key="1">
    <source>
        <dbReference type="ARBA" id="ARBA00003518"/>
    </source>
</evidence>
<evidence type="ECO:0000256" key="3">
    <source>
        <dbReference type="ARBA" id="ARBA00004959"/>
    </source>
</evidence>
<dbReference type="UniPathway" id="UPA00115"/>
<dbReference type="InterPro" id="IPR013785">
    <property type="entry name" value="Aldolase_TIM"/>
</dbReference>
<proteinExistence type="inferred from homology"/>
<keyword evidence="5" id="KW-0963">Cytoplasm</keyword>
<dbReference type="GO" id="GO:0006098">
    <property type="term" value="P:pentose-phosphate shunt"/>
    <property type="evidence" value="ECO:0007669"/>
    <property type="project" value="UniProtKB-UniPathway"/>
</dbReference>
<evidence type="ECO:0000256" key="7">
    <source>
        <dbReference type="ARBA" id="ARBA00023126"/>
    </source>
</evidence>
<evidence type="ECO:0000256" key="2">
    <source>
        <dbReference type="ARBA" id="ARBA00004496"/>
    </source>
</evidence>
<dbReference type="PANTHER" id="PTHR10683:SF31">
    <property type="entry name" value="TRANSALDOLASE"/>
    <property type="match status" value="1"/>
</dbReference>